<evidence type="ECO:0000256" key="1">
    <source>
        <dbReference type="ARBA" id="ARBA00004651"/>
    </source>
</evidence>
<feature type="transmembrane region" description="Helical" evidence="8">
    <location>
        <begin position="21"/>
        <end position="44"/>
    </location>
</feature>
<dbReference type="CDD" id="cd17320">
    <property type="entry name" value="MFS_MdfA_MDR_like"/>
    <property type="match status" value="1"/>
</dbReference>
<keyword evidence="11" id="KW-1185">Reference proteome</keyword>
<dbReference type="Pfam" id="PF07690">
    <property type="entry name" value="MFS_1"/>
    <property type="match status" value="1"/>
</dbReference>
<evidence type="ECO:0000313" key="10">
    <source>
        <dbReference type="EMBL" id="OWT61948.1"/>
    </source>
</evidence>
<dbReference type="GO" id="GO:0005886">
    <property type="term" value="C:plasma membrane"/>
    <property type="evidence" value="ECO:0007669"/>
    <property type="project" value="UniProtKB-SubCell"/>
</dbReference>
<dbReference type="PANTHER" id="PTHR23502">
    <property type="entry name" value="MAJOR FACILITATOR SUPERFAMILY"/>
    <property type="match status" value="1"/>
</dbReference>
<dbReference type="GO" id="GO:0042910">
    <property type="term" value="F:xenobiotic transmembrane transporter activity"/>
    <property type="evidence" value="ECO:0007669"/>
    <property type="project" value="InterPro"/>
</dbReference>
<organism evidence="10 11">
    <name type="scientific">Candidimonas nitroreducens</name>
    <dbReference type="NCBI Taxonomy" id="683354"/>
    <lineage>
        <taxon>Bacteria</taxon>
        <taxon>Pseudomonadati</taxon>
        <taxon>Pseudomonadota</taxon>
        <taxon>Betaproteobacteria</taxon>
        <taxon>Burkholderiales</taxon>
        <taxon>Alcaligenaceae</taxon>
        <taxon>Candidimonas</taxon>
    </lineage>
</organism>
<dbReference type="GO" id="GO:1990961">
    <property type="term" value="P:xenobiotic detoxification by transmembrane export across the plasma membrane"/>
    <property type="evidence" value="ECO:0007669"/>
    <property type="project" value="InterPro"/>
</dbReference>
<evidence type="ECO:0000256" key="8">
    <source>
        <dbReference type="RuleBase" id="RU365088"/>
    </source>
</evidence>
<keyword evidence="3 8" id="KW-0813">Transport</keyword>
<comment type="similarity">
    <text evidence="2 8">Belongs to the major facilitator superfamily. Bcr/CmlA family.</text>
</comment>
<dbReference type="InterPro" id="IPR036259">
    <property type="entry name" value="MFS_trans_sf"/>
</dbReference>
<evidence type="ECO:0000256" key="2">
    <source>
        <dbReference type="ARBA" id="ARBA00006236"/>
    </source>
</evidence>
<accession>A0A225ML26</accession>
<evidence type="ECO:0000313" key="11">
    <source>
        <dbReference type="Proteomes" id="UP000214603"/>
    </source>
</evidence>
<keyword evidence="5 8" id="KW-0812">Transmembrane</keyword>
<evidence type="ECO:0000256" key="3">
    <source>
        <dbReference type="ARBA" id="ARBA00022448"/>
    </source>
</evidence>
<dbReference type="Proteomes" id="UP000214603">
    <property type="component" value="Unassembled WGS sequence"/>
</dbReference>
<feature type="transmembrane region" description="Helical" evidence="8">
    <location>
        <begin position="353"/>
        <end position="375"/>
    </location>
</feature>
<protein>
    <recommendedName>
        <fullName evidence="8">Bcr/CflA family efflux transporter</fullName>
    </recommendedName>
</protein>
<dbReference type="OrthoDB" id="9814303at2"/>
<feature type="domain" description="Major facilitator superfamily (MFS) profile" evidence="9">
    <location>
        <begin position="1"/>
        <end position="405"/>
    </location>
</feature>
<dbReference type="SUPFAM" id="SSF103473">
    <property type="entry name" value="MFS general substrate transporter"/>
    <property type="match status" value="1"/>
</dbReference>
<keyword evidence="8" id="KW-0997">Cell inner membrane</keyword>
<dbReference type="AlphaFoldDB" id="A0A225ML26"/>
<name>A0A225ML26_9BURK</name>
<gene>
    <name evidence="10" type="ORF">CEY11_09010</name>
</gene>
<dbReference type="InterPro" id="IPR004812">
    <property type="entry name" value="Efflux_drug-R_Bcr/CmlA"/>
</dbReference>
<evidence type="ECO:0000256" key="5">
    <source>
        <dbReference type="ARBA" id="ARBA00022692"/>
    </source>
</evidence>
<feature type="transmembrane region" description="Helical" evidence="8">
    <location>
        <begin position="381"/>
        <end position="398"/>
    </location>
</feature>
<dbReference type="RefSeq" id="WP_088603034.1">
    <property type="nucleotide sequence ID" value="NZ_NJIH01000004.1"/>
</dbReference>
<dbReference type="GO" id="GO:0015385">
    <property type="term" value="F:sodium:proton antiporter activity"/>
    <property type="evidence" value="ECO:0007669"/>
    <property type="project" value="TreeGrafter"/>
</dbReference>
<dbReference type="NCBIfam" id="TIGR00710">
    <property type="entry name" value="efflux_Bcr_CflA"/>
    <property type="match status" value="1"/>
</dbReference>
<feature type="transmembrane region" description="Helical" evidence="8">
    <location>
        <begin position="258"/>
        <end position="276"/>
    </location>
</feature>
<feature type="transmembrane region" description="Helical" evidence="8">
    <location>
        <begin position="288"/>
        <end position="308"/>
    </location>
</feature>
<comment type="caution">
    <text evidence="10">The sequence shown here is derived from an EMBL/GenBank/DDBJ whole genome shotgun (WGS) entry which is preliminary data.</text>
</comment>
<feature type="transmembrane region" description="Helical" evidence="8">
    <location>
        <begin position="144"/>
        <end position="162"/>
    </location>
</feature>
<dbReference type="PANTHER" id="PTHR23502:SF132">
    <property type="entry name" value="POLYAMINE TRANSPORTER 2-RELATED"/>
    <property type="match status" value="1"/>
</dbReference>
<evidence type="ECO:0000256" key="7">
    <source>
        <dbReference type="ARBA" id="ARBA00023136"/>
    </source>
</evidence>
<feature type="transmembrane region" description="Helical" evidence="8">
    <location>
        <begin position="314"/>
        <end position="341"/>
    </location>
</feature>
<sequence>MSSVIPDSAGDKRAQGRASDVGLLLILGALMAFTSLSIDIYLPAMPSMQRDLHGDAELTITSFLVGFAIAQLFWGPVSDRIGRRRPLVIGVTLFAVGSMGCALSQTMGQMVFWRVFQAFGACTGPMLARTMVRDLYTRTHAARALSTLTVIMAVAPIAGPLIGGQIVRWGSWHGIFWLLAFMAVAMLLALRRLPETLPAERRAVTPAHKAFGDYRTLLGNPVFMRYVLCVTLYYISIYAFVAGSPRVYIEYFHVAPEYYGWLFGLSMVGVTSISLVNRKLVSRFGLDTLLRAATAGAAAAMLACAGFWELRIGGLPAIVVLVFLFFSMNGVIAASATAAALDGVERQLAGSATALIGSLQYGSGIVSSLLLVALSDGTPRALVAVMAVFALAAALVAARSASGLKGAR</sequence>
<feature type="transmembrane region" description="Helical" evidence="8">
    <location>
        <begin position="174"/>
        <end position="193"/>
    </location>
</feature>
<comment type="subcellular location">
    <subcellularLocation>
        <location evidence="8">Cell inner membrane</location>
        <topology evidence="8">Multi-pass membrane protein</topology>
    </subcellularLocation>
    <subcellularLocation>
        <location evidence="1">Cell membrane</location>
        <topology evidence="1">Multi-pass membrane protein</topology>
    </subcellularLocation>
</comment>
<evidence type="ECO:0000256" key="6">
    <source>
        <dbReference type="ARBA" id="ARBA00022989"/>
    </source>
</evidence>
<feature type="transmembrane region" description="Helical" evidence="8">
    <location>
        <begin position="111"/>
        <end position="132"/>
    </location>
</feature>
<feature type="transmembrane region" description="Helical" evidence="8">
    <location>
        <begin position="223"/>
        <end position="243"/>
    </location>
</feature>
<keyword evidence="7 8" id="KW-0472">Membrane</keyword>
<dbReference type="EMBL" id="NJIH01000004">
    <property type="protein sequence ID" value="OWT61948.1"/>
    <property type="molecule type" value="Genomic_DNA"/>
</dbReference>
<feature type="transmembrane region" description="Helical" evidence="8">
    <location>
        <begin position="87"/>
        <end position="105"/>
    </location>
</feature>
<dbReference type="InterPro" id="IPR011701">
    <property type="entry name" value="MFS"/>
</dbReference>
<dbReference type="InterPro" id="IPR020846">
    <property type="entry name" value="MFS_dom"/>
</dbReference>
<reference evidence="11" key="1">
    <citation type="submission" date="2017-06" db="EMBL/GenBank/DDBJ databases">
        <title>Herbaspirillum phytohormonus sp. nov., isolated from the root nodule of Robinia pseudoacacia in lead-zinc mine.</title>
        <authorList>
            <person name="Fan M."/>
            <person name="Lin Y."/>
        </authorList>
    </citation>
    <scope>NUCLEOTIDE SEQUENCE [LARGE SCALE GENOMIC DNA]</scope>
    <source>
        <strain evidence="11">SC-089</strain>
    </source>
</reference>
<feature type="transmembrane region" description="Helical" evidence="8">
    <location>
        <begin position="56"/>
        <end position="75"/>
    </location>
</feature>
<evidence type="ECO:0000259" key="9">
    <source>
        <dbReference type="PROSITE" id="PS50850"/>
    </source>
</evidence>
<keyword evidence="6 8" id="KW-1133">Transmembrane helix</keyword>
<dbReference type="PROSITE" id="PS50850">
    <property type="entry name" value="MFS"/>
    <property type="match status" value="1"/>
</dbReference>
<dbReference type="Gene3D" id="1.20.1720.10">
    <property type="entry name" value="Multidrug resistance protein D"/>
    <property type="match status" value="1"/>
</dbReference>
<proteinExistence type="inferred from homology"/>
<keyword evidence="4" id="KW-1003">Cell membrane</keyword>
<evidence type="ECO:0000256" key="4">
    <source>
        <dbReference type="ARBA" id="ARBA00022475"/>
    </source>
</evidence>